<keyword evidence="4" id="KW-1185">Reference proteome</keyword>
<evidence type="ECO:0000313" key="3">
    <source>
        <dbReference type="EMBL" id="GIX74511.1"/>
    </source>
</evidence>
<feature type="chain" id="PRO_5043595992" description="Heme-binding protein" evidence="2">
    <location>
        <begin position="18"/>
        <end position="394"/>
    </location>
</feature>
<dbReference type="Pfam" id="PF04832">
    <property type="entry name" value="SOUL"/>
    <property type="match status" value="2"/>
</dbReference>
<dbReference type="SUPFAM" id="SSF55136">
    <property type="entry name" value="Probable bacterial effector-binding domain"/>
    <property type="match status" value="2"/>
</dbReference>
<dbReference type="AlphaFoldDB" id="A0AAV4MR70"/>
<comment type="similarity">
    <text evidence="1">Belongs to the HEBP family.</text>
</comment>
<evidence type="ECO:0000256" key="2">
    <source>
        <dbReference type="SAM" id="SignalP"/>
    </source>
</evidence>
<dbReference type="InterPro" id="IPR011256">
    <property type="entry name" value="Reg_factor_effector_dom_sf"/>
</dbReference>
<evidence type="ECO:0000256" key="1">
    <source>
        <dbReference type="ARBA" id="ARBA00009817"/>
    </source>
</evidence>
<organism evidence="3 4">
    <name type="scientific">Caerostris darwini</name>
    <dbReference type="NCBI Taxonomy" id="1538125"/>
    <lineage>
        <taxon>Eukaryota</taxon>
        <taxon>Metazoa</taxon>
        <taxon>Ecdysozoa</taxon>
        <taxon>Arthropoda</taxon>
        <taxon>Chelicerata</taxon>
        <taxon>Arachnida</taxon>
        <taxon>Araneae</taxon>
        <taxon>Araneomorphae</taxon>
        <taxon>Entelegynae</taxon>
        <taxon>Araneoidea</taxon>
        <taxon>Araneidae</taxon>
        <taxon>Caerostris</taxon>
    </lineage>
</organism>
<dbReference type="Gene3D" id="3.20.80.10">
    <property type="entry name" value="Regulatory factor, effector binding domain"/>
    <property type="match status" value="2"/>
</dbReference>
<dbReference type="PANTHER" id="PTHR11220:SF1">
    <property type="entry name" value="HEME-BINDING PROTEIN 2"/>
    <property type="match status" value="1"/>
</dbReference>
<dbReference type="PANTHER" id="PTHR11220">
    <property type="entry name" value="HEME-BINDING PROTEIN-RELATED"/>
    <property type="match status" value="1"/>
</dbReference>
<reference evidence="3 4" key="1">
    <citation type="submission" date="2021-06" db="EMBL/GenBank/DDBJ databases">
        <title>Caerostris darwini draft genome.</title>
        <authorList>
            <person name="Kono N."/>
            <person name="Arakawa K."/>
        </authorList>
    </citation>
    <scope>NUCLEOTIDE SEQUENCE [LARGE SCALE GENOMIC DNA]</scope>
</reference>
<protein>
    <recommendedName>
        <fullName evidence="5">Heme-binding protein</fullName>
    </recommendedName>
</protein>
<keyword evidence="2" id="KW-0732">Signal</keyword>
<evidence type="ECO:0008006" key="5">
    <source>
        <dbReference type="Google" id="ProtNLM"/>
    </source>
</evidence>
<accession>A0AAV4MR70</accession>
<comment type="caution">
    <text evidence="3">The sequence shown here is derived from an EMBL/GenBank/DDBJ whole genome shotgun (WGS) entry which is preliminary data.</text>
</comment>
<feature type="signal peptide" evidence="2">
    <location>
        <begin position="1"/>
        <end position="17"/>
    </location>
</feature>
<dbReference type="InterPro" id="IPR006917">
    <property type="entry name" value="SOUL_heme-bd"/>
</dbReference>
<dbReference type="Proteomes" id="UP001054837">
    <property type="component" value="Unassembled WGS sequence"/>
</dbReference>
<dbReference type="FunFam" id="3.20.80.10:FF:000002">
    <property type="entry name" value="Heme-binding protein 2"/>
    <property type="match status" value="1"/>
</dbReference>
<proteinExistence type="inferred from homology"/>
<evidence type="ECO:0000313" key="4">
    <source>
        <dbReference type="Proteomes" id="UP001054837"/>
    </source>
</evidence>
<sequence length="394" mass="45418">MWKLTTIIALTLTLVEGCVYKDNECAPYTVIESHADYEVRSYPALTWVTTTEENRLARIAKYKAFMRLFGYISGKNERDQIINMTVPVRMKATPNGEDTIHEMSFLLPSAQADSPPAPNDKEITVHKEGPRMFAVRKFSGYAWQQATWDSEAEKLKNSVLNDDTIDKSVFFQVGYDAPFEVFDRRNEIWMEKRAQEEQNEVALAFILAEGGCKYKGRECLNYTVLSKGYDYEIRSYPAVTWVVTNERNRLGLVAESKGSKRLSDYFDTKNNESVKINKTIPLRIKTSHRSPYNFEIAFPIPADMSSNPPAPIDLRLRIIKEPPTVYAIKSFFQYSPTGSGVPDETWEMQAKKLARLFKEDDTIQKTTYFRVIYVEPSLFTESRIEVWMVKDPEE</sequence>
<gene>
    <name evidence="3" type="primary">AVEN_188701_1</name>
    <name evidence="3" type="ORF">CDAR_458811</name>
</gene>
<name>A0AAV4MR70_9ARAC</name>
<dbReference type="EMBL" id="BPLQ01000748">
    <property type="protein sequence ID" value="GIX74511.1"/>
    <property type="molecule type" value="Genomic_DNA"/>
</dbReference>